<feature type="region of interest" description="Disordered" evidence="2">
    <location>
        <begin position="490"/>
        <end position="518"/>
    </location>
</feature>
<dbReference type="GO" id="GO:0006357">
    <property type="term" value="P:regulation of transcription by RNA polymerase II"/>
    <property type="evidence" value="ECO:0007669"/>
    <property type="project" value="InterPro"/>
</dbReference>
<dbReference type="Pfam" id="PF00134">
    <property type="entry name" value="Cyclin_N"/>
    <property type="match status" value="1"/>
</dbReference>
<dbReference type="InterPro" id="IPR036915">
    <property type="entry name" value="Cyclin-like_sf"/>
</dbReference>
<proteinExistence type="inferred from homology"/>
<comment type="similarity">
    <text evidence="1">Belongs to the cyclin family.</text>
</comment>
<protein>
    <submittedName>
        <fullName evidence="4">6906_t:CDS:1</fullName>
    </submittedName>
</protein>
<feature type="domain" description="Cyclin-like" evidence="3">
    <location>
        <begin position="190"/>
        <end position="281"/>
    </location>
</feature>
<dbReference type="GO" id="GO:0016538">
    <property type="term" value="F:cyclin-dependent protein serine/threonine kinase regulator activity"/>
    <property type="evidence" value="ECO:0007669"/>
    <property type="project" value="InterPro"/>
</dbReference>
<dbReference type="AlphaFoldDB" id="A0A9N9F465"/>
<evidence type="ECO:0000256" key="2">
    <source>
        <dbReference type="SAM" id="MobiDB-lite"/>
    </source>
</evidence>
<dbReference type="OrthoDB" id="25002at2759"/>
<feature type="compositionally biased region" description="Low complexity" evidence="2">
    <location>
        <begin position="20"/>
        <end position="31"/>
    </location>
</feature>
<dbReference type="InterPro" id="IPR013763">
    <property type="entry name" value="Cyclin-like_dom"/>
</dbReference>
<dbReference type="EMBL" id="CAJVPJ010000301">
    <property type="protein sequence ID" value="CAG8508528.1"/>
    <property type="molecule type" value="Genomic_DNA"/>
</dbReference>
<evidence type="ECO:0000313" key="4">
    <source>
        <dbReference type="EMBL" id="CAG8508528.1"/>
    </source>
</evidence>
<dbReference type="Gene3D" id="1.10.472.10">
    <property type="entry name" value="Cyclin-like"/>
    <property type="match status" value="2"/>
</dbReference>
<name>A0A9N9F465_9GLOM</name>
<keyword evidence="5" id="KW-1185">Reference proteome</keyword>
<reference evidence="4" key="1">
    <citation type="submission" date="2021-06" db="EMBL/GenBank/DDBJ databases">
        <authorList>
            <person name="Kallberg Y."/>
            <person name="Tangrot J."/>
            <person name="Rosling A."/>
        </authorList>
    </citation>
    <scope>NUCLEOTIDE SEQUENCE</scope>
    <source>
        <strain evidence="4">IA702</strain>
    </source>
</reference>
<dbReference type="CDD" id="cd20546">
    <property type="entry name" value="CYCLIN_SpCG1C_ScCTK2-like_rpt2"/>
    <property type="match status" value="1"/>
</dbReference>
<keyword evidence="1" id="KW-0195">Cyclin</keyword>
<dbReference type="InterPro" id="IPR043198">
    <property type="entry name" value="Cyclin/Ssn8"/>
</dbReference>
<feature type="compositionally biased region" description="Basic and acidic residues" evidence="2">
    <location>
        <begin position="331"/>
        <end position="360"/>
    </location>
</feature>
<dbReference type="Proteomes" id="UP000789572">
    <property type="component" value="Unassembled WGS sequence"/>
</dbReference>
<gene>
    <name evidence="4" type="ORF">POCULU_LOCUS2947</name>
</gene>
<evidence type="ECO:0000259" key="3">
    <source>
        <dbReference type="SMART" id="SM00385"/>
    </source>
</evidence>
<feature type="compositionally biased region" description="Polar residues" evidence="2">
    <location>
        <begin position="493"/>
        <end position="503"/>
    </location>
</feature>
<feature type="compositionally biased region" description="Polar residues" evidence="2">
    <location>
        <begin position="1"/>
        <end position="12"/>
    </location>
</feature>
<comment type="caution">
    <text evidence="4">The sequence shown here is derived from an EMBL/GenBank/DDBJ whole genome shotgun (WGS) entry which is preliminary data.</text>
</comment>
<dbReference type="InterPro" id="IPR006671">
    <property type="entry name" value="Cyclin_N"/>
</dbReference>
<evidence type="ECO:0000313" key="5">
    <source>
        <dbReference type="Proteomes" id="UP000789572"/>
    </source>
</evidence>
<dbReference type="SMART" id="SM00385">
    <property type="entry name" value="CYCLIN"/>
    <property type="match status" value="2"/>
</dbReference>
<dbReference type="PANTHER" id="PTHR10026">
    <property type="entry name" value="CYCLIN"/>
    <property type="match status" value="1"/>
</dbReference>
<feature type="domain" description="Cyclin-like" evidence="3">
    <location>
        <begin position="80"/>
        <end position="177"/>
    </location>
</feature>
<accession>A0A9N9F465</accession>
<organism evidence="4 5">
    <name type="scientific">Paraglomus occultum</name>
    <dbReference type="NCBI Taxonomy" id="144539"/>
    <lineage>
        <taxon>Eukaryota</taxon>
        <taxon>Fungi</taxon>
        <taxon>Fungi incertae sedis</taxon>
        <taxon>Mucoromycota</taxon>
        <taxon>Glomeromycotina</taxon>
        <taxon>Glomeromycetes</taxon>
        <taxon>Paraglomerales</taxon>
        <taxon>Paraglomeraceae</taxon>
        <taxon>Paraglomus</taxon>
    </lineage>
</organism>
<sequence length="552" mass="64065">MASTHYHQVSQSHHTHNHNHVPNNHFSNNHYNNRHPSSHTNREVFANQWRFNKSDLNRTPSRSDGISKEEEMARRCKGVKFIVECAYELKLPQPTIATATTYLHRFYMRQSLAKHHHYDIGGTCLFLACKSEESNRKLADVATACAKKAQKNDRFENRAEFEKWAGTIRSKEPIVLAQLCFDFNVEHPYVLLLRYARELKVQSRETARLLAVQAWCLVNDSLRTPLCLIHTPQTIASAALYLSAKLSNIDLNDDPNHGKVWWSILNNDIQKVADAAEMILEQYKIQPEIAKEIQIMQQKRKENGFIDTPCMISQGDGGRREQISERNGANQRERRASDGYLKDGRSRASDMRDGYMTDGHPRNVYVRENFTVRDGYLSTGNAVTVNGYNQKFDGWKDSQKNGYQGIASKDDAGQREDVRKDTSMKNYYYRDGYDKNNIRDGNYQDAIHRGIDHRYSRNGNYKNAVNRSIDYKYIRDINCKNTNFRPLPFQPPINRTLSSTQSETPEDGEITQLEDHERRLFGKKRRRDVEDKDLCGDTDYMMRKRVKSVEGY</sequence>
<feature type="region of interest" description="Disordered" evidence="2">
    <location>
        <begin position="1"/>
        <end position="39"/>
    </location>
</feature>
<feature type="region of interest" description="Disordered" evidence="2">
    <location>
        <begin position="311"/>
        <end position="360"/>
    </location>
</feature>
<evidence type="ECO:0000256" key="1">
    <source>
        <dbReference type="RuleBase" id="RU000383"/>
    </source>
</evidence>
<dbReference type="SUPFAM" id="SSF47954">
    <property type="entry name" value="Cyclin-like"/>
    <property type="match status" value="2"/>
</dbReference>